<keyword evidence="5 6" id="KW-0143">Chaperone</keyword>
<dbReference type="GO" id="GO:0046983">
    <property type="term" value="F:protein dimerization activity"/>
    <property type="evidence" value="ECO:0007669"/>
    <property type="project" value="UniProtKB-UniRule"/>
</dbReference>
<dbReference type="GO" id="GO:0051082">
    <property type="term" value="F:unfolded protein binding"/>
    <property type="evidence" value="ECO:0007669"/>
    <property type="project" value="UniProtKB-UniRule"/>
</dbReference>
<dbReference type="Gene3D" id="6.20.220.10">
    <property type="entry name" value="ClpX chaperone, C4-type zinc finger domain"/>
    <property type="match status" value="1"/>
</dbReference>
<keyword evidence="1 6" id="KW-0479">Metal-binding</keyword>
<dbReference type="Pfam" id="PF07724">
    <property type="entry name" value="AAA_2"/>
    <property type="match status" value="1"/>
</dbReference>
<dbReference type="NCBIfam" id="NF003745">
    <property type="entry name" value="PRK05342.1"/>
    <property type="match status" value="1"/>
</dbReference>
<dbReference type="GO" id="GO:0008233">
    <property type="term" value="F:peptidase activity"/>
    <property type="evidence" value="ECO:0007669"/>
    <property type="project" value="UniProtKB-KW"/>
</dbReference>
<comment type="similarity">
    <text evidence="6 7">Belongs to the ClpX chaperone family.</text>
</comment>
<dbReference type="InterPro" id="IPR010603">
    <property type="entry name" value="Znf_CppX_C4"/>
</dbReference>
<protein>
    <recommendedName>
        <fullName evidence="6">ATP-dependent Clp protease ATP-binding subunit ClpX</fullName>
    </recommendedName>
</protein>
<comment type="subunit">
    <text evidence="6">Component of the ClpX-ClpP complex. Forms a hexameric ring that, in the presence of ATP, binds to fourteen ClpP subunits assembled into a disk-like structure with a central cavity, resembling the structure of eukaryotic proteasomes.</text>
</comment>
<sequence>MAVDTYGIHCSFCGRSKDEVEQLIAGTNAYICNYCVEISYEMFHDVLNDELEGYTIDLDQVKKPADIKALLDQYVIGQEQAKRTLSVAVYNHYKRLASKVDTEIEIDKSNILLLGDTGSGKTLLAQTLARVLDVPFAIADATALTEAGYVGEDVENILLRLLQAADFDVARAQQGIIYIDEIDKIARKSENVSITRDVSGEGVQQALLKILEGTVANVPPQGGRKHPNQEFIQIDTSNILFICGGAFDGIDKVVKRRALQGALGFQSETEGSQKVSEEVLSEDIIHYGLIPELVGRLPIITRLETLDEKMLVHILTQPKNALVKQYQALFALDGVQLKFEKKALQKIAKLAIDRKLGARGLRSIIENVMTNVMFELPSLKDVKVCTITEQTIDTKEPKIA</sequence>
<dbReference type="PANTHER" id="PTHR48102:SF7">
    <property type="entry name" value="ATP-DEPENDENT CLP PROTEASE ATP-BINDING SUBUNIT CLPX-LIKE, MITOCHONDRIAL"/>
    <property type="match status" value="1"/>
</dbReference>
<dbReference type="PROSITE" id="PS51902">
    <property type="entry name" value="CLPX_ZB"/>
    <property type="match status" value="1"/>
</dbReference>
<dbReference type="GO" id="GO:0008270">
    <property type="term" value="F:zinc ion binding"/>
    <property type="evidence" value="ECO:0007669"/>
    <property type="project" value="UniProtKB-UniRule"/>
</dbReference>
<evidence type="ECO:0000313" key="10">
    <source>
        <dbReference type="Proteomes" id="UP000306912"/>
    </source>
</evidence>
<dbReference type="InterPro" id="IPR038366">
    <property type="entry name" value="Znf_CppX_C4_sf"/>
</dbReference>
<dbReference type="InterPro" id="IPR059188">
    <property type="entry name" value="Znf_CLPX-like"/>
</dbReference>
<dbReference type="InterPro" id="IPR025662">
    <property type="entry name" value="Sigma_54_int_dom_ATP-bd_1"/>
</dbReference>
<dbReference type="InterPro" id="IPR050052">
    <property type="entry name" value="ATP-dep_Clp_protease_ClpX"/>
</dbReference>
<evidence type="ECO:0000256" key="4">
    <source>
        <dbReference type="ARBA" id="ARBA00022840"/>
    </source>
</evidence>
<dbReference type="PANTHER" id="PTHR48102">
    <property type="entry name" value="ATP-DEPENDENT CLP PROTEASE ATP-BINDING SUBUNIT CLPX-LIKE, MITOCHONDRIAL-RELATED"/>
    <property type="match status" value="1"/>
</dbReference>
<evidence type="ECO:0000256" key="7">
    <source>
        <dbReference type="PROSITE-ProRule" id="PRU01250"/>
    </source>
</evidence>
<dbReference type="FunCoup" id="A0A5R8QF90">
    <property type="interactions" value="296"/>
</dbReference>
<feature type="binding site" evidence="6 7">
    <location>
        <position position="13"/>
    </location>
    <ligand>
        <name>Zn(2+)</name>
        <dbReference type="ChEBI" id="CHEBI:29105"/>
    </ligand>
</feature>
<keyword evidence="9" id="KW-0645">Protease</keyword>
<dbReference type="NCBIfam" id="TIGR00382">
    <property type="entry name" value="clpX"/>
    <property type="match status" value="1"/>
</dbReference>
<evidence type="ECO:0000256" key="1">
    <source>
        <dbReference type="ARBA" id="ARBA00022723"/>
    </source>
</evidence>
<dbReference type="GO" id="GO:0140662">
    <property type="term" value="F:ATP-dependent protein folding chaperone"/>
    <property type="evidence" value="ECO:0007669"/>
    <property type="project" value="InterPro"/>
</dbReference>
<dbReference type="GO" id="GO:0051301">
    <property type="term" value="P:cell division"/>
    <property type="evidence" value="ECO:0007669"/>
    <property type="project" value="TreeGrafter"/>
</dbReference>
<feature type="domain" description="ClpX-type ZB" evidence="8">
    <location>
        <begin position="1"/>
        <end position="51"/>
    </location>
</feature>
<comment type="caution">
    <text evidence="9">The sequence shown here is derived from an EMBL/GenBank/DDBJ whole genome shotgun (WGS) entry which is preliminary data.</text>
</comment>
<evidence type="ECO:0000256" key="6">
    <source>
        <dbReference type="HAMAP-Rule" id="MF_00175"/>
    </source>
</evidence>
<dbReference type="Gene3D" id="1.10.8.60">
    <property type="match status" value="1"/>
</dbReference>
<dbReference type="GO" id="GO:0016887">
    <property type="term" value="F:ATP hydrolysis activity"/>
    <property type="evidence" value="ECO:0007669"/>
    <property type="project" value="InterPro"/>
</dbReference>
<dbReference type="SMART" id="SM00994">
    <property type="entry name" value="zf-C4_ClpX"/>
    <property type="match status" value="1"/>
</dbReference>
<organism evidence="9 10">
    <name type="scientific">Culicoidibacter larvae</name>
    <dbReference type="NCBI Taxonomy" id="2579976"/>
    <lineage>
        <taxon>Bacteria</taxon>
        <taxon>Bacillati</taxon>
        <taxon>Bacillota</taxon>
        <taxon>Culicoidibacteria</taxon>
        <taxon>Culicoidibacterales</taxon>
        <taxon>Culicoidibacteraceae</taxon>
        <taxon>Culicoidibacter</taxon>
    </lineage>
</organism>
<dbReference type="InterPro" id="IPR046425">
    <property type="entry name" value="ClpX_bact"/>
</dbReference>
<evidence type="ECO:0000256" key="2">
    <source>
        <dbReference type="ARBA" id="ARBA00022741"/>
    </source>
</evidence>
<dbReference type="SUPFAM" id="SSF52540">
    <property type="entry name" value="P-loop containing nucleoside triphosphate hydrolases"/>
    <property type="match status" value="1"/>
</dbReference>
<keyword evidence="2 6" id="KW-0547">Nucleotide-binding</keyword>
<evidence type="ECO:0000256" key="5">
    <source>
        <dbReference type="ARBA" id="ARBA00023186"/>
    </source>
</evidence>
<dbReference type="Gene3D" id="3.40.50.300">
    <property type="entry name" value="P-loop containing nucleotide triphosphate hydrolases"/>
    <property type="match status" value="1"/>
</dbReference>
<dbReference type="PROSITE" id="PS00675">
    <property type="entry name" value="SIGMA54_INTERACT_1"/>
    <property type="match status" value="1"/>
</dbReference>
<evidence type="ECO:0000256" key="3">
    <source>
        <dbReference type="ARBA" id="ARBA00022833"/>
    </source>
</evidence>
<comment type="function">
    <text evidence="6">ATP-dependent specificity component of the Clp protease. It directs the protease to specific substrates. Can perform chaperone functions in the absence of ClpP.</text>
</comment>
<dbReference type="FunFam" id="3.40.50.300:FF:000005">
    <property type="entry name" value="ATP-dependent Clp protease ATP-binding subunit ClpX"/>
    <property type="match status" value="1"/>
</dbReference>
<dbReference type="RefSeq" id="WP_138190279.1">
    <property type="nucleotide sequence ID" value="NZ_VBWP01000002.1"/>
</dbReference>
<dbReference type="InterPro" id="IPR027417">
    <property type="entry name" value="P-loop_NTPase"/>
</dbReference>
<feature type="binding site" evidence="6 7">
    <location>
        <position position="10"/>
    </location>
    <ligand>
        <name>Zn(2+)</name>
        <dbReference type="ChEBI" id="CHEBI:29105"/>
    </ligand>
</feature>
<accession>A0A5R8QF90</accession>
<reference evidence="9 10" key="1">
    <citation type="submission" date="2019-05" db="EMBL/GenBank/DDBJ databases">
        <title>Culicoidintestinum kansasii gen. nov., sp. nov. from the gastrointestinal tract of the biting midge, Culicoides sonorensis.</title>
        <authorList>
            <person name="Neupane S."/>
            <person name="Ghosh A."/>
            <person name="Gunther S."/>
            <person name="Martin K."/>
            <person name="Zurek L."/>
        </authorList>
    </citation>
    <scope>NUCLEOTIDE SEQUENCE [LARGE SCALE GENOMIC DNA]</scope>
    <source>
        <strain evidence="9 10">CS-1</strain>
    </source>
</reference>
<dbReference type="FunFam" id="1.10.8.60:FF:000002">
    <property type="entry name" value="ATP-dependent Clp protease ATP-binding subunit ClpX"/>
    <property type="match status" value="1"/>
</dbReference>
<dbReference type="GO" id="GO:0005524">
    <property type="term" value="F:ATP binding"/>
    <property type="evidence" value="ECO:0007669"/>
    <property type="project" value="UniProtKB-UniRule"/>
</dbReference>
<dbReference type="CDD" id="cd19497">
    <property type="entry name" value="RecA-like_ClpX"/>
    <property type="match status" value="1"/>
</dbReference>
<feature type="binding site" evidence="6 7">
    <location>
        <position position="35"/>
    </location>
    <ligand>
        <name>Zn(2+)</name>
        <dbReference type="ChEBI" id="CHEBI:29105"/>
    </ligand>
</feature>
<dbReference type="OrthoDB" id="9804062at2"/>
<dbReference type="HAMAP" id="MF_00175">
    <property type="entry name" value="ClpX"/>
    <property type="match status" value="1"/>
</dbReference>
<dbReference type="GO" id="GO:0009376">
    <property type="term" value="C:HslUV protease complex"/>
    <property type="evidence" value="ECO:0007669"/>
    <property type="project" value="TreeGrafter"/>
</dbReference>
<dbReference type="InParanoid" id="A0A5R8QF90"/>
<dbReference type="SUPFAM" id="SSF57716">
    <property type="entry name" value="Glucocorticoid receptor-like (DNA-binding domain)"/>
    <property type="match status" value="1"/>
</dbReference>
<dbReference type="Pfam" id="PF10431">
    <property type="entry name" value="ClpB_D2-small"/>
    <property type="match status" value="1"/>
</dbReference>
<evidence type="ECO:0000313" key="9">
    <source>
        <dbReference type="EMBL" id="TLG76642.1"/>
    </source>
</evidence>
<keyword evidence="9" id="KW-0378">Hydrolase</keyword>
<keyword evidence="3 6" id="KW-0862">Zinc</keyword>
<dbReference type="Proteomes" id="UP000306912">
    <property type="component" value="Unassembled WGS sequence"/>
</dbReference>
<keyword evidence="4 6" id="KW-0067">ATP-binding</keyword>
<gene>
    <name evidence="6 9" type="primary">clpX</name>
    <name evidence="9" type="ORF">FEZ08_03230</name>
</gene>
<dbReference type="GO" id="GO:0051603">
    <property type="term" value="P:proteolysis involved in protein catabolic process"/>
    <property type="evidence" value="ECO:0007669"/>
    <property type="project" value="TreeGrafter"/>
</dbReference>
<dbReference type="EMBL" id="VBWP01000002">
    <property type="protein sequence ID" value="TLG76642.1"/>
    <property type="molecule type" value="Genomic_DNA"/>
</dbReference>
<dbReference type="Pfam" id="PF06689">
    <property type="entry name" value="zf-C4_ClpX"/>
    <property type="match status" value="1"/>
</dbReference>
<evidence type="ECO:0000259" key="8">
    <source>
        <dbReference type="PROSITE" id="PS51902"/>
    </source>
</evidence>
<feature type="binding site" evidence="6 7">
    <location>
        <position position="32"/>
    </location>
    <ligand>
        <name>Zn(2+)</name>
        <dbReference type="ChEBI" id="CHEBI:29105"/>
    </ligand>
</feature>
<keyword evidence="10" id="KW-1185">Reference proteome</keyword>
<proteinExistence type="inferred from homology"/>
<dbReference type="SMART" id="SM00382">
    <property type="entry name" value="AAA"/>
    <property type="match status" value="1"/>
</dbReference>
<dbReference type="AlphaFoldDB" id="A0A5R8QF90"/>
<dbReference type="InterPro" id="IPR019489">
    <property type="entry name" value="Clp_ATPase_C"/>
</dbReference>
<dbReference type="SMART" id="SM01086">
    <property type="entry name" value="ClpB_D2-small"/>
    <property type="match status" value="1"/>
</dbReference>
<comment type="caution">
    <text evidence="6">Lacks conserved residue(s) required for the propagation of feature annotation.</text>
</comment>
<dbReference type="InterPro" id="IPR003959">
    <property type="entry name" value="ATPase_AAA_core"/>
</dbReference>
<name>A0A5R8QF90_9FIRM</name>
<dbReference type="InterPro" id="IPR003593">
    <property type="entry name" value="AAA+_ATPase"/>
</dbReference>
<dbReference type="InterPro" id="IPR004487">
    <property type="entry name" value="Clp_protease_ATP-bd_su_ClpX"/>
</dbReference>